<name>A0ABN7ZB13_9BURK</name>
<sequence length="78" mass="9025">MGLSTNQIRIVRQLKGGYRLRIIRSPITLQESYAELYDPGKPRHIEVIGWWRVLKLMRAGQICPNHPRLDAATELILC</sequence>
<dbReference type="Proteomes" id="UP000706525">
    <property type="component" value="Unassembled WGS sequence"/>
</dbReference>
<evidence type="ECO:0000313" key="1">
    <source>
        <dbReference type="EMBL" id="CAG9183152.1"/>
    </source>
</evidence>
<protein>
    <recommendedName>
        <fullName evidence="3">Transposase</fullName>
    </recommendedName>
</protein>
<reference evidence="1 2" key="1">
    <citation type="submission" date="2021-08" db="EMBL/GenBank/DDBJ databases">
        <authorList>
            <person name="Peeters C."/>
        </authorList>
    </citation>
    <scope>NUCLEOTIDE SEQUENCE [LARGE SCALE GENOMIC DNA]</scope>
    <source>
        <strain evidence="1 2">LMG 32289</strain>
    </source>
</reference>
<proteinExistence type="predicted"/>
<evidence type="ECO:0000313" key="2">
    <source>
        <dbReference type="Proteomes" id="UP000706525"/>
    </source>
</evidence>
<gene>
    <name evidence="1" type="ORF">LMG32289_05294</name>
</gene>
<dbReference type="EMBL" id="CAJZAG010000011">
    <property type="protein sequence ID" value="CAG9183152.1"/>
    <property type="molecule type" value="Genomic_DNA"/>
</dbReference>
<organism evidence="1 2">
    <name type="scientific">Cupriavidus pampae</name>
    <dbReference type="NCBI Taxonomy" id="659251"/>
    <lineage>
        <taxon>Bacteria</taxon>
        <taxon>Pseudomonadati</taxon>
        <taxon>Pseudomonadota</taxon>
        <taxon>Betaproteobacteria</taxon>
        <taxon>Burkholderiales</taxon>
        <taxon>Burkholderiaceae</taxon>
        <taxon>Cupriavidus</taxon>
    </lineage>
</organism>
<evidence type="ECO:0008006" key="3">
    <source>
        <dbReference type="Google" id="ProtNLM"/>
    </source>
</evidence>
<comment type="caution">
    <text evidence="1">The sequence shown here is derived from an EMBL/GenBank/DDBJ whole genome shotgun (WGS) entry which is preliminary data.</text>
</comment>
<keyword evidence="2" id="KW-1185">Reference proteome</keyword>
<accession>A0ABN7ZB13</accession>